<feature type="transmembrane region" description="Helical" evidence="1">
    <location>
        <begin position="12"/>
        <end position="31"/>
    </location>
</feature>
<feature type="domain" description="Glycosyltransferase 2-like" evidence="2">
    <location>
        <begin position="217"/>
        <end position="462"/>
    </location>
</feature>
<protein>
    <recommendedName>
        <fullName evidence="2">Glycosyltransferase 2-like domain-containing protein</fullName>
    </recommendedName>
</protein>
<name>A0A6J3LRJ7_9PEZI</name>
<dbReference type="OrthoDB" id="5819478at2759"/>
<dbReference type="GeneID" id="54361313"/>
<evidence type="ECO:0000256" key="1">
    <source>
        <dbReference type="SAM" id="Phobius"/>
    </source>
</evidence>
<keyword evidence="1" id="KW-0812">Transmembrane</keyword>
<reference evidence="4" key="2">
    <citation type="submission" date="2020-04" db="EMBL/GenBank/DDBJ databases">
        <authorList>
            <consortium name="NCBI Genome Project"/>
        </authorList>
    </citation>
    <scope>NUCLEOTIDE SEQUENCE</scope>
    <source>
        <strain evidence="4">CBS 342.82</strain>
    </source>
</reference>
<dbReference type="SUPFAM" id="SSF53448">
    <property type="entry name" value="Nucleotide-diphospho-sugar transferases"/>
    <property type="match status" value="1"/>
</dbReference>
<feature type="transmembrane region" description="Helical" evidence="1">
    <location>
        <begin position="511"/>
        <end position="530"/>
    </location>
</feature>
<proteinExistence type="predicted"/>
<evidence type="ECO:0000313" key="3">
    <source>
        <dbReference type="Proteomes" id="UP000504637"/>
    </source>
</evidence>
<reference evidence="4" key="3">
    <citation type="submission" date="2025-08" db="UniProtKB">
        <authorList>
            <consortium name="RefSeq"/>
        </authorList>
    </citation>
    <scope>IDENTIFICATION</scope>
    <source>
        <strain evidence="4">CBS 342.82</strain>
    </source>
</reference>
<dbReference type="InterPro" id="IPR029044">
    <property type="entry name" value="Nucleotide-diphossugar_trans"/>
</dbReference>
<dbReference type="InterPro" id="IPR001173">
    <property type="entry name" value="Glyco_trans_2-like"/>
</dbReference>
<evidence type="ECO:0000313" key="4">
    <source>
        <dbReference type="RefSeq" id="XP_033455491.1"/>
    </source>
</evidence>
<dbReference type="Pfam" id="PF13632">
    <property type="entry name" value="Glyco_trans_2_3"/>
    <property type="match status" value="1"/>
</dbReference>
<evidence type="ECO:0000259" key="2">
    <source>
        <dbReference type="Pfam" id="PF13632"/>
    </source>
</evidence>
<keyword evidence="1" id="KW-1133">Transmembrane helix</keyword>
<reference evidence="4" key="1">
    <citation type="submission" date="2020-01" db="EMBL/GenBank/DDBJ databases">
        <authorList>
            <consortium name="DOE Joint Genome Institute"/>
            <person name="Haridas S."/>
            <person name="Albert R."/>
            <person name="Binder M."/>
            <person name="Bloem J."/>
            <person name="Labutti K."/>
            <person name="Salamov A."/>
            <person name="Andreopoulos B."/>
            <person name="Baker S.E."/>
            <person name="Barry K."/>
            <person name="Bills G."/>
            <person name="Bluhm B.H."/>
            <person name="Cannon C."/>
            <person name="Castanera R."/>
            <person name="Culley D.E."/>
            <person name="Daum C."/>
            <person name="Ezra D."/>
            <person name="Gonzalez J.B."/>
            <person name="Henrissat B."/>
            <person name="Kuo A."/>
            <person name="Liang C."/>
            <person name="Lipzen A."/>
            <person name="Lutzoni F."/>
            <person name="Magnuson J."/>
            <person name="Mondo S."/>
            <person name="Nolan M."/>
            <person name="Ohm R."/>
            <person name="Pangilinan J."/>
            <person name="Park H.-J."/>
            <person name="Ramirez L."/>
            <person name="Alfaro M."/>
            <person name="Sun H."/>
            <person name="Tritt A."/>
            <person name="Yoshinaga Y."/>
            <person name="Zwiers L.-H."/>
            <person name="Turgeon B.G."/>
            <person name="Goodwin S.B."/>
            <person name="Spatafora J.W."/>
            <person name="Crous P.W."/>
            <person name="Grigoriev I.V."/>
        </authorList>
    </citation>
    <scope>NUCLEOTIDE SEQUENCE</scope>
    <source>
        <strain evidence="4">CBS 342.82</strain>
    </source>
</reference>
<dbReference type="Gene3D" id="3.90.550.10">
    <property type="entry name" value="Spore Coat Polysaccharide Biosynthesis Protein SpsA, Chain A"/>
    <property type="match status" value="1"/>
</dbReference>
<keyword evidence="1" id="KW-0472">Membrane</keyword>
<dbReference type="PANTHER" id="PTHR36851">
    <property type="entry name" value="UNNAMED PRODUCT"/>
    <property type="match status" value="1"/>
</dbReference>
<accession>A0A6J3LRJ7</accession>
<dbReference type="RefSeq" id="XP_033455491.1">
    <property type="nucleotide sequence ID" value="XM_033603513.1"/>
</dbReference>
<organism evidence="4">
    <name type="scientific">Dissoconium aciculare CBS 342.82</name>
    <dbReference type="NCBI Taxonomy" id="1314786"/>
    <lineage>
        <taxon>Eukaryota</taxon>
        <taxon>Fungi</taxon>
        <taxon>Dikarya</taxon>
        <taxon>Ascomycota</taxon>
        <taxon>Pezizomycotina</taxon>
        <taxon>Dothideomycetes</taxon>
        <taxon>Dothideomycetidae</taxon>
        <taxon>Mycosphaerellales</taxon>
        <taxon>Dissoconiaceae</taxon>
        <taxon>Dissoconium</taxon>
    </lineage>
</organism>
<dbReference type="AlphaFoldDB" id="A0A6J3LRJ7"/>
<sequence>MNQSTYLWVTRCIPVLSCVGIGVLLFLSFVVAPYGRGEKGKHHGEATYPQLLLSGYCIFLHMLSVIFPFRLVWAMSDLTKNIREAASVMPNTRRRRVQSIKNDEGTAQFPVPLFVILIPAYKEEVDTLEETLRVLASHPQARHSYHVYLAMEEKEEKSALKAASLCSGFEKCFFRMSYTMHPAGIPGEAQGKSSNENWAAKEAMKEYSDPLVRQNTIITTMDADTHLSSRYFTQIARMHTEHAETNETTIYVPPLVFDRNLHNIPLPVRTADMMWAGAGISSLHSASTVCIPTSVYSLPMTLVEHVGGWDTDPGSIGEDLHMYLKCFFALSGNLTTRIVYASASQCNVSADTKGIKGYYDGLAARYKQALRHMWGSLDSGFAVREALKMFQRHQKAASAQESDLPTTSPEFVSPRSITGEHVLTSSSNRANWTAFYASTGLHKSLIPKMADGERCPPRSINKYNLMTVFHRLFEAHFLPIHLAVILSTSGIYTLFYPTFLIPPTLKMALDISGWCRLCGFCTMLFFFYLYERYHRLCVGLRQEEMRRAGMLEDMKQGDGFTHNTFQFAGILEAVLFPIGGFAFGAIPALHAAICHLFTDRLTYVVSLKPNFALKQWKDVSTIAP</sequence>
<feature type="transmembrane region" description="Helical" evidence="1">
    <location>
        <begin position="51"/>
        <end position="73"/>
    </location>
</feature>
<keyword evidence="3" id="KW-1185">Reference proteome</keyword>
<feature type="transmembrane region" description="Helical" evidence="1">
    <location>
        <begin position="477"/>
        <end position="499"/>
    </location>
</feature>
<gene>
    <name evidence="4" type="ORF">K489DRAFT_374297</name>
</gene>
<dbReference type="PANTHER" id="PTHR36851:SF1">
    <property type="entry name" value="GLYCO_TRANS_2-LIKE DOMAIN-CONTAINING PROTEIN"/>
    <property type="match status" value="1"/>
</dbReference>
<dbReference type="Proteomes" id="UP000504637">
    <property type="component" value="Unplaced"/>
</dbReference>